<comment type="caution">
    <text evidence="2">The sequence shown here is derived from an EMBL/GenBank/DDBJ whole genome shotgun (WGS) entry which is preliminary data.</text>
</comment>
<name>A0A0T5NPY6_9RHOB</name>
<proteinExistence type="predicted"/>
<organism evidence="2 3">
    <name type="scientific">Roseovarius indicus</name>
    <dbReference type="NCBI Taxonomy" id="540747"/>
    <lineage>
        <taxon>Bacteria</taxon>
        <taxon>Pseudomonadati</taxon>
        <taxon>Pseudomonadota</taxon>
        <taxon>Alphaproteobacteria</taxon>
        <taxon>Rhodobacterales</taxon>
        <taxon>Roseobacteraceae</taxon>
        <taxon>Roseovarius</taxon>
    </lineage>
</organism>
<keyword evidence="3" id="KW-1185">Reference proteome</keyword>
<evidence type="ECO:0008006" key="4">
    <source>
        <dbReference type="Google" id="ProtNLM"/>
    </source>
</evidence>
<evidence type="ECO:0000313" key="3">
    <source>
        <dbReference type="Proteomes" id="UP000051401"/>
    </source>
</evidence>
<feature type="signal peptide" evidence="1">
    <location>
        <begin position="1"/>
        <end position="32"/>
    </location>
</feature>
<protein>
    <recommendedName>
        <fullName evidence="4">DUF2946 domain-containing protein</fullName>
    </recommendedName>
</protein>
<gene>
    <name evidence="2" type="ORF">XM52_28890</name>
</gene>
<dbReference type="AlphaFoldDB" id="A0A0T5NPY6"/>
<feature type="chain" id="PRO_5006663795" description="DUF2946 domain-containing protein" evidence="1">
    <location>
        <begin position="33"/>
        <end position="110"/>
    </location>
</feature>
<sequence length="110" mass="11638">MTVSAYRMAFTTAYVMIAFVLFYAAMAMPAAAHGNESHLSAMVAQEQAPTGEALADDTCCHKVGTCVVQFLQVSPDTAPLEVQLTTIGRGIATVRYASISSETDPPPPRA</sequence>
<dbReference type="Proteomes" id="UP000051401">
    <property type="component" value="Unassembled WGS sequence"/>
</dbReference>
<reference evidence="2 3" key="1">
    <citation type="submission" date="2015-04" db="EMBL/GenBank/DDBJ databases">
        <title>The draft genome sequence of Roseovarius indicus B108T.</title>
        <authorList>
            <person name="Li G."/>
            <person name="Lai Q."/>
            <person name="Shao Z."/>
            <person name="Yan P."/>
        </authorList>
    </citation>
    <scope>NUCLEOTIDE SEQUENCE [LARGE SCALE GENOMIC DNA]</scope>
    <source>
        <strain evidence="2 3">B108</strain>
    </source>
</reference>
<evidence type="ECO:0000313" key="2">
    <source>
        <dbReference type="EMBL" id="KRS10999.1"/>
    </source>
</evidence>
<dbReference type="EMBL" id="LAXI01000064">
    <property type="protein sequence ID" value="KRS10999.1"/>
    <property type="molecule type" value="Genomic_DNA"/>
</dbReference>
<accession>A0A0T5NPY6</accession>
<keyword evidence="1" id="KW-0732">Signal</keyword>
<dbReference type="PATRIC" id="fig|540747.5.peg.5503"/>
<evidence type="ECO:0000256" key="1">
    <source>
        <dbReference type="SAM" id="SignalP"/>
    </source>
</evidence>